<dbReference type="RefSeq" id="WP_099149877.1">
    <property type="nucleotide sequence ID" value="NZ_PDUD01000017.1"/>
</dbReference>
<organism evidence="3 4">
    <name type="scientific">Flavilitoribacter nigricans (strain ATCC 23147 / DSM 23189 / NBRC 102662 / NCIMB 1420 / SS-2)</name>
    <name type="common">Lewinella nigricans</name>
    <dbReference type="NCBI Taxonomy" id="1122177"/>
    <lineage>
        <taxon>Bacteria</taxon>
        <taxon>Pseudomonadati</taxon>
        <taxon>Bacteroidota</taxon>
        <taxon>Saprospiria</taxon>
        <taxon>Saprospirales</taxon>
        <taxon>Lewinellaceae</taxon>
        <taxon>Flavilitoribacter</taxon>
    </lineage>
</organism>
<evidence type="ECO:0000313" key="4">
    <source>
        <dbReference type="Proteomes" id="UP000223913"/>
    </source>
</evidence>
<name>A0A2D0NDN3_FLAN2</name>
<evidence type="ECO:0000256" key="1">
    <source>
        <dbReference type="SAM" id="SignalP"/>
    </source>
</evidence>
<feature type="chain" id="PRO_5012497254" description="DUF4097 domain-containing protein" evidence="1">
    <location>
        <begin position="20"/>
        <end position="252"/>
    </location>
</feature>
<proteinExistence type="predicted"/>
<sequence length="252" mass="26913">MKRSPIVLGFLLACFALQAQNINKAFSSSGTITIILDNADLKVEAYSGTEVQIESSGYSGPPERAKGLKALSARGQDNTGIGLEIMTSGGAMTIKKSTGQSVDYRIKVPVKANLKIEEDGWGGSGDYYIKGSMGEIEIKTTNSDIVLEDISGPVVAKTTSGDITVTFANMNGDKPTSIVNTSGFIDVTMPTSIKADLKLRSISGEIFSDLDLEFPDTEFKNRYSSNFDGKLNGGGAEIDLRAISGNIYLRKK</sequence>
<dbReference type="InterPro" id="IPR025164">
    <property type="entry name" value="Toastrack_DUF4097"/>
</dbReference>
<keyword evidence="1" id="KW-0732">Signal</keyword>
<dbReference type="EMBL" id="PDUD01000017">
    <property type="protein sequence ID" value="PHN06621.1"/>
    <property type="molecule type" value="Genomic_DNA"/>
</dbReference>
<dbReference type="OrthoDB" id="1114934at2"/>
<feature type="domain" description="DUF4097" evidence="2">
    <location>
        <begin position="125"/>
        <end position="249"/>
    </location>
</feature>
<evidence type="ECO:0000313" key="3">
    <source>
        <dbReference type="EMBL" id="PHN06621.1"/>
    </source>
</evidence>
<feature type="signal peptide" evidence="1">
    <location>
        <begin position="1"/>
        <end position="19"/>
    </location>
</feature>
<evidence type="ECO:0000259" key="2">
    <source>
        <dbReference type="Pfam" id="PF13349"/>
    </source>
</evidence>
<gene>
    <name evidence="3" type="ORF">CRP01_09990</name>
</gene>
<reference evidence="3 4" key="1">
    <citation type="submission" date="2017-10" db="EMBL/GenBank/DDBJ databases">
        <title>The draft genome sequence of Lewinella nigricans NBRC 102662.</title>
        <authorList>
            <person name="Wang K."/>
        </authorList>
    </citation>
    <scope>NUCLEOTIDE SEQUENCE [LARGE SCALE GENOMIC DNA]</scope>
    <source>
        <strain evidence="3 4">NBRC 102662</strain>
    </source>
</reference>
<accession>A0A2D0NDN3</accession>
<dbReference type="Pfam" id="PF13349">
    <property type="entry name" value="DUF4097"/>
    <property type="match status" value="1"/>
</dbReference>
<dbReference type="AlphaFoldDB" id="A0A2D0NDN3"/>
<keyword evidence="4" id="KW-1185">Reference proteome</keyword>
<protein>
    <recommendedName>
        <fullName evidence="2">DUF4097 domain-containing protein</fullName>
    </recommendedName>
</protein>
<comment type="caution">
    <text evidence="3">The sequence shown here is derived from an EMBL/GenBank/DDBJ whole genome shotgun (WGS) entry which is preliminary data.</text>
</comment>
<dbReference type="Proteomes" id="UP000223913">
    <property type="component" value="Unassembled WGS sequence"/>
</dbReference>